<sequence length="39" mass="4528">MDMGLKLKNRKVWFTSCTTSLIHMFDVQLVTILRIPYAG</sequence>
<name>A0A0A9HCB6_ARUDO</name>
<evidence type="ECO:0000313" key="1">
    <source>
        <dbReference type="EMBL" id="JAE32481.1"/>
    </source>
</evidence>
<accession>A0A0A9HCB6</accession>
<organism evidence="1">
    <name type="scientific">Arundo donax</name>
    <name type="common">Giant reed</name>
    <name type="synonym">Donax arundinaceus</name>
    <dbReference type="NCBI Taxonomy" id="35708"/>
    <lineage>
        <taxon>Eukaryota</taxon>
        <taxon>Viridiplantae</taxon>
        <taxon>Streptophyta</taxon>
        <taxon>Embryophyta</taxon>
        <taxon>Tracheophyta</taxon>
        <taxon>Spermatophyta</taxon>
        <taxon>Magnoliopsida</taxon>
        <taxon>Liliopsida</taxon>
        <taxon>Poales</taxon>
        <taxon>Poaceae</taxon>
        <taxon>PACMAD clade</taxon>
        <taxon>Arundinoideae</taxon>
        <taxon>Arundineae</taxon>
        <taxon>Arundo</taxon>
    </lineage>
</organism>
<dbReference type="AlphaFoldDB" id="A0A0A9HCB6"/>
<reference evidence="1" key="1">
    <citation type="submission" date="2014-09" db="EMBL/GenBank/DDBJ databases">
        <authorList>
            <person name="Magalhaes I.L.F."/>
            <person name="Oliveira U."/>
            <person name="Santos F.R."/>
            <person name="Vidigal T.H.D.A."/>
            <person name="Brescovit A.D."/>
            <person name="Santos A.J."/>
        </authorList>
    </citation>
    <scope>NUCLEOTIDE SEQUENCE</scope>
    <source>
        <tissue evidence="1">Shoot tissue taken approximately 20 cm above the soil surface</tissue>
    </source>
</reference>
<dbReference type="EMBL" id="GBRH01165415">
    <property type="protein sequence ID" value="JAE32481.1"/>
    <property type="molecule type" value="Transcribed_RNA"/>
</dbReference>
<proteinExistence type="predicted"/>
<reference evidence="1" key="2">
    <citation type="journal article" date="2015" name="Data Brief">
        <title>Shoot transcriptome of the giant reed, Arundo donax.</title>
        <authorList>
            <person name="Barrero R.A."/>
            <person name="Guerrero F.D."/>
            <person name="Moolhuijzen P."/>
            <person name="Goolsby J.A."/>
            <person name="Tidwell J."/>
            <person name="Bellgard S.E."/>
            <person name="Bellgard M.I."/>
        </authorList>
    </citation>
    <scope>NUCLEOTIDE SEQUENCE</scope>
    <source>
        <tissue evidence="1">Shoot tissue taken approximately 20 cm above the soil surface</tissue>
    </source>
</reference>
<protein>
    <submittedName>
        <fullName evidence="1">Uncharacterized protein</fullName>
    </submittedName>
</protein>